<sequence>MSSSTSSSSRPLKIGIIGFGPFGQFLSKTMIKQGHTITATSRSDHSQLCSHLGISFYREIDGFLEAENDVVMLSTSILSLSEVVKSIPFRRLKRPTFFVDVLSVKEHPKQVLLQVLPPDSDILCTHPMFGPESGRDGWKDLTFVYDRVRIRDEVVCSSFLQIFGSEKESTTRDSFELFSGLFIHNRFAKQELKNLEVALEKVKQKLQDRMNEELDLSGSHV</sequence>
<protein>
    <submittedName>
        <fullName evidence="1">Uncharacterized protein</fullName>
    </submittedName>
</protein>
<evidence type="ECO:0000313" key="1">
    <source>
        <dbReference type="EMBL" id="KAI8540162.1"/>
    </source>
</evidence>
<proteinExistence type="predicted"/>
<dbReference type="Proteomes" id="UP001062846">
    <property type="component" value="Chromosome 9"/>
</dbReference>
<reference evidence="1" key="1">
    <citation type="submission" date="2022-02" db="EMBL/GenBank/DDBJ databases">
        <title>Plant Genome Project.</title>
        <authorList>
            <person name="Zhang R.-G."/>
        </authorList>
    </citation>
    <scope>NUCLEOTIDE SEQUENCE</scope>
    <source>
        <strain evidence="1">AT1</strain>
    </source>
</reference>
<name>A0ACC0MI64_RHOML</name>
<evidence type="ECO:0000313" key="2">
    <source>
        <dbReference type="Proteomes" id="UP001062846"/>
    </source>
</evidence>
<accession>A0ACC0MI64</accession>
<organism evidence="1 2">
    <name type="scientific">Rhododendron molle</name>
    <name type="common">Chinese azalea</name>
    <name type="synonym">Azalea mollis</name>
    <dbReference type="NCBI Taxonomy" id="49168"/>
    <lineage>
        <taxon>Eukaryota</taxon>
        <taxon>Viridiplantae</taxon>
        <taxon>Streptophyta</taxon>
        <taxon>Embryophyta</taxon>
        <taxon>Tracheophyta</taxon>
        <taxon>Spermatophyta</taxon>
        <taxon>Magnoliopsida</taxon>
        <taxon>eudicotyledons</taxon>
        <taxon>Gunneridae</taxon>
        <taxon>Pentapetalae</taxon>
        <taxon>asterids</taxon>
        <taxon>Ericales</taxon>
        <taxon>Ericaceae</taxon>
        <taxon>Ericoideae</taxon>
        <taxon>Rhodoreae</taxon>
        <taxon>Rhododendron</taxon>
    </lineage>
</organism>
<gene>
    <name evidence="1" type="ORF">RHMOL_Rhmol09G0240700</name>
</gene>
<comment type="caution">
    <text evidence="1">The sequence shown here is derived from an EMBL/GenBank/DDBJ whole genome shotgun (WGS) entry which is preliminary data.</text>
</comment>
<dbReference type="EMBL" id="CM046396">
    <property type="protein sequence ID" value="KAI8540162.1"/>
    <property type="molecule type" value="Genomic_DNA"/>
</dbReference>
<keyword evidence="2" id="KW-1185">Reference proteome</keyword>